<dbReference type="ESTHER" id="burm1-a9aj53">
    <property type="family name" value="UCP037442"/>
</dbReference>
<dbReference type="SUPFAM" id="SSF53474">
    <property type="entry name" value="alpha/beta-Hydrolases"/>
    <property type="match status" value="1"/>
</dbReference>
<evidence type="ECO:0000313" key="2">
    <source>
        <dbReference type="EMBL" id="BAG42334.1"/>
    </source>
</evidence>
<dbReference type="InterPro" id="IPR017208">
    <property type="entry name" value="UCP037442_abhydr"/>
</dbReference>
<dbReference type="InterPro" id="IPR000073">
    <property type="entry name" value="AB_hydrolase_1"/>
</dbReference>
<dbReference type="AlphaFoldDB" id="A0A0H3KK95"/>
<dbReference type="Proteomes" id="UP000008815">
    <property type="component" value="Chromosome 1"/>
</dbReference>
<keyword evidence="2" id="KW-0378">Hydrolase</keyword>
<organism evidence="2 3">
    <name type="scientific">Burkholderia multivorans (strain ATCC 17616 / 249)</name>
    <dbReference type="NCBI Taxonomy" id="395019"/>
    <lineage>
        <taxon>Bacteria</taxon>
        <taxon>Pseudomonadati</taxon>
        <taxon>Pseudomonadota</taxon>
        <taxon>Betaproteobacteria</taxon>
        <taxon>Burkholderiales</taxon>
        <taxon>Burkholderiaceae</taxon>
        <taxon>Burkholderia</taxon>
        <taxon>Burkholderia cepacia complex</taxon>
    </lineage>
</organism>
<dbReference type="InterPro" id="IPR029058">
    <property type="entry name" value="AB_hydrolase_fold"/>
</dbReference>
<dbReference type="GO" id="GO:0016787">
    <property type="term" value="F:hydrolase activity"/>
    <property type="evidence" value="ECO:0007669"/>
    <property type="project" value="UniProtKB-KW"/>
</dbReference>
<dbReference type="KEGG" id="bmj:BMULJ_00361"/>
<sequence length="291" mass="31870">MSGRPASRLRIEFRASDGFPLTGTYFPAISDAAANTPVLLCPATGLRQSFYFPFADWLRGNGHSTFVFDYRGIGASLDVRHVRQSRARKQDWGQLDMPAALDWLLGRTGARDAHLIGHSAGAQLVGLMPNHAAVRSLSAISASSGYVGNIRWPTRFTASLLANVYVPVAARLLDYVPAKVLGWGDDLPAAVGLQWARWCRRPGYVANDFGIGIASHYYNEFSAPVTVVAATDDPLATPANIEDWLRLLPRARSRIHFVSPQTCGGRAIGHVGMFRREHSSLWPELTGGWTR</sequence>
<dbReference type="EMBL" id="AP009385">
    <property type="protein sequence ID" value="BAG42334.1"/>
    <property type="molecule type" value="Genomic_DNA"/>
</dbReference>
<dbReference type="eggNOG" id="COG4757">
    <property type="taxonomic scope" value="Bacteria"/>
</dbReference>
<feature type="domain" description="AB hydrolase-1" evidence="1">
    <location>
        <begin position="38"/>
        <end position="253"/>
    </location>
</feature>
<dbReference type="Pfam" id="PF12697">
    <property type="entry name" value="Abhydrolase_6"/>
    <property type="match status" value="1"/>
</dbReference>
<dbReference type="KEGG" id="bmu:Bmul_2873"/>
<dbReference type="Gene3D" id="3.40.50.1820">
    <property type="entry name" value="alpha/beta hydrolase"/>
    <property type="match status" value="1"/>
</dbReference>
<keyword evidence="3" id="KW-1185">Reference proteome</keyword>
<dbReference type="STRING" id="395019.BMULJ_00361"/>
<gene>
    <name evidence="2" type="ordered locus">BMULJ_00361</name>
</gene>
<name>A0A0H3KK95_BURM1</name>
<evidence type="ECO:0000313" key="3">
    <source>
        <dbReference type="Proteomes" id="UP000008815"/>
    </source>
</evidence>
<proteinExistence type="predicted"/>
<dbReference type="HOGENOM" id="CLU_058232_0_1_4"/>
<dbReference type="PIRSF" id="PIRSF037442">
    <property type="entry name" value="UCP037442_abhydr"/>
    <property type="match status" value="1"/>
</dbReference>
<accession>A0A0H3KK95</accession>
<dbReference type="RefSeq" id="WP_012214208.1">
    <property type="nucleotide sequence ID" value="NC_010084.1"/>
</dbReference>
<evidence type="ECO:0000259" key="1">
    <source>
        <dbReference type="Pfam" id="PF12697"/>
    </source>
</evidence>
<reference evidence="2 3" key="1">
    <citation type="submission" date="2007-04" db="EMBL/GenBank/DDBJ databases">
        <title>Complete genome sequence of Burkholderia multivorans ATCC 17616.</title>
        <authorList>
            <person name="Ohtsubo Y."/>
            <person name="Yamashita A."/>
            <person name="Kurokawa K."/>
            <person name="Takami H."/>
            <person name="Yuhara S."/>
            <person name="Nishiyama E."/>
            <person name="Endo R."/>
            <person name="Miyazaki R."/>
            <person name="Ono A."/>
            <person name="Yano K."/>
            <person name="Ito M."/>
            <person name="Sota M."/>
            <person name="Yuji N."/>
            <person name="Hattori M."/>
            <person name="Tsuda M."/>
        </authorList>
    </citation>
    <scope>NUCLEOTIDE SEQUENCE [LARGE SCALE GENOMIC DNA]</scope>
    <source>
        <strain evidence="3">ATCC 17616 / 249</strain>
    </source>
</reference>
<protein>
    <submittedName>
        <fullName evidence="2">Probable alpha/beta hydrolase</fullName>
    </submittedName>
</protein>